<dbReference type="Gene3D" id="3.90.550.10">
    <property type="entry name" value="Spore Coat Polysaccharide Biosynthesis Protein SpsA, Chain A"/>
    <property type="match status" value="1"/>
</dbReference>
<evidence type="ECO:0000313" key="3">
    <source>
        <dbReference type="EMBL" id="QNJ91726.1"/>
    </source>
</evidence>
<name>A0A1G4V656_9MYCO</name>
<dbReference type="PANTHER" id="PTHR32125">
    <property type="entry name" value="2-C-METHYL-D-ERYTHRITOL 4-PHOSPHATE CYTIDYLYLTRANSFERASE, CHLOROPLASTIC"/>
    <property type="match status" value="1"/>
</dbReference>
<dbReference type="CDD" id="cd02516">
    <property type="entry name" value="CDP-ME_synthetase"/>
    <property type="match status" value="1"/>
</dbReference>
<accession>A0A1G4V656</accession>
<gene>
    <name evidence="3" type="ORF">HZU40_26655</name>
    <name evidence="4" type="ORF">SAMN02799620_00224</name>
</gene>
<dbReference type="PROSITE" id="PS01295">
    <property type="entry name" value="ISPD"/>
    <property type="match status" value="1"/>
</dbReference>
<dbReference type="PANTHER" id="PTHR32125:SF4">
    <property type="entry name" value="2-C-METHYL-D-ERYTHRITOL 4-PHOSPHATE CYTIDYLYLTRANSFERASE, CHLOROPLASTIC"/>
    <property type="match status" value="1"/>
</dbReference>
<evidence type="ECO:0000313" key="4">
    <source>
        <dbReference type="EMBL" id="SCX01218.1"/>
    </source>
</evidence>
<dbReference type="RefSeq" id="WP_090353151.1">
    <property type="nucleotide sequence ID" value="NZ_CP059894.1"/>
</dbReference>
<dbReference type="KEGG" id="mflu:HZU40_26655"/>
<evidence type="ECO:0000313" key="6">
    <source>
        <dbReference type="Proteomes" id="UP000515498"/>
    </source>
</evidence>
<reference evidence="5" key="1">
    <citation type="submission" date="2016-10" db="EMBL/GenBank/DDBJ databases">
        <authorList>
            <person name="Varghese N."/>
            <person name="Submissions S."/>
        </authorList>
    </citation>
    <scope>NUCLEOTIDE SEQUENCE [LARGE SCALE GENOMIC DNA]</scope>
    <source>
        <strain evidence="5">UNC267MFSha1.1M11</strain>
    </source>
</reference>
<dbReference type="EMBL" id="CP059894">
    <property type="protein sequence ID" value="QNJ91726.1"/>
    <property type="molecule type" value="Genomic_DNA"/>
</dbReference>
<reference evidence="4" key="2">
    <citation type="submission" date="2016-10" db="EMBL/GenBank/DDBJ databases">
        <authorList>
            <person name="de Groot N.N."/>
        </authorList>
    </citation>
    <scope>NUCLEOTIDE SEQUENCE [LARGE SCALE GENOMIC DNA]</scope>
    <source>
        <strain evidence="4">UNC267MFSha1.1M11</strain>
    </source>
</reference>
<dbReference type="AlphaFoldDB" id="A0A1G4V656"/>
<dbReference type="SUPFAM" id="SSF53448">
    <property type="entry name" value="Nucleotide-diphospho-sugar transferases"/>
    <property type="match status" value="1"/>
</dbReference>
<reference evidence="3 6" key="3">
    <citation type="submission" date="2020-07" db="EMBL/GenBank/DDBJ databases">
        <title>Draft genome sequence of four isobutane-metabolizing strains capable of cometabolically degrading diverse ether contaminants.</title>
        <authorList>
            <person name="Chen W."/>
            <person name="Faulkner N."/>
            <person name="Smith C."/>
            <person name="Hyman M."/>
        </authorList>
    </citation>
    <scope>NUCLEOTIDE SEQUENCE [LARGE SCALE GENOMIC DNA]</scope>
    <source>
        <strain evidence="3 6">2A</strain>
    </source>
</reference>
<dbReference type="EMBL" id="FMUB01000001">
    <property type="protein sequence ID" value="SCX01218.1"/>
    <property type="molecule type" value="Genomic_DNA"/>
</dbReference>
<dbReference type="InterPro" id="IPR034683">
    <property type="entry name" value="IspD/TarI"/>
</dbReference>
<dbReference type="InterPro" id="IPR018294">
    <property type="entry name" value="ISPD_synthase_CS"/>
</dbReference>
<evidence type="ECO:0000256" key="2">
    <source>
        <dbReference type="ARBA" id="ARBA00022695"/>
    </source>
</evidence>
<dbReference type="GO" id="GO:0008299">
    <property type="term" value="P:isoprenoid biosynthetic process"/>
    <property type="evidence" value="ECO:0007669"/>
    <property type="project" value="InterPro"/>
</dbReference>
<evidence type="ECO:0000256" key="1">
    <source>
        <dbReference type="ARBA" id="ARBA00022679"/>
    </source>
</evidence>
<dbReference type="Pfam" id="PF01128">
    <property type="entry name" value="IspD"/>
    <property type="match status" value="1"/>
</dbReference>
<protein>
    <submittedName>
        <fullName evidence="4">2-C-methyl-D-erythritol 4-phosphate cytidylyltransferase</fullName>
    </submittedName>
</protein>
<dbReference type="InterPro" id="IPR050088">
    <property type="entry name" value="IspD/TarI_cytidylyltransf_bact"/>
</dbReference>
<dbReference type="Proteomes" id="UP000199707">
    <property type="component" value="Unassembled WGS sequence"/>
</dbReference>
<keyword evidence="1 4" id="KW-0808">Transferase</keyword>
<evidence type="ECO:0000313" key="5">
    <source>
        <dbReference type="Proteomes" id="UP000199707"/>
    </source>
</evidence>
<dbReference type="InterPro" id="IPR029044">
    <property type="entry name" value="Nucleotide-diphossugar_trans"/>
</dbReference>
<sequence>MPTPDTLGSAVGVVLAAGIGSRVGADGNKAYLRLAGRSMVAWSVHAVAATPEIGRTILVHRKGERDIAESTVREDLPDTAVEYVEGGDTRHDSESNVLAHLAGDIDAGTVDVVLIHDAARPLATPDLMRAALTTARIFGGAVPAVDAHGTLRADTLAGFTEHLVRVQTPQAFRAAPLLAAYRRAGEEGFDGTDTSSCVQHFTDVDVRVFPGASANLKVTFRHDIALADHLLSGRR</sequence>
<dbReference type="Proteomes" id="UP000515498">
    <property type="component" value="Chromosome"/>
</dbReference>
<dbReference type="GO" id="GO:0050518">
    <property type="term" value="F:2-C-methyl-D-erythritol 4-phosphate cytidylyltransferase activity"/>
    <property type="evidence" value="ECO:0007669"/>
    <property type="project" value="TreeGrafter"/>
</dbReference>
<dbReference type="STRING" id="1502745.SAMN02799620_00224"/>
<proteinExistence type="predicted"/>
<keyword evidence="2 4" id="KW-0548">Nucleotidyltransferase</keyword>
<organism evidence="4 5">
    <name type="scientific">Mycolicibacterium fluoranthenivorans</name>
    <dbReference type="NCBI Taxonomy" id="258505"/>
    <lineage>
        <taxon>Bacteria</taxon>
        <taxon>Bacillati</taxon>
        <taxon>Actinomycetota</taxon>
        <taxon>Actinomycetes</taxon>
        <taxon>Mycobacteriales</taxon>
        <taxon>Mycobacteriaceae</taxon>
        <taxon>Mycolicibacterium</taxon>
    </lineage>
</organism>